<dbReference type="SUPFAM" id="SSF49384">
    <property type="entry name" value="Carbohydrate-binding domain"/>
    <property type="match status" value="1"/>
</dbReference>
<name>A0A1G2K501_9BACT</name>
<feature type="transmembrane region" description="Helical" evidence="1">
    <location>
        <begin position="502"/>
        <end position="521"/>
    </location>
</feature>
<dbReference type="GO" id="GO:0000272">
    <property type="term" value="P:polysaccharide catabolic process"/>
    <property type="evidence" value="ECO:0007669"/>
    <property type="project" value="InterPro"/>
</dbReference>
<feature type="domain" description="Cohesin" evidence="2">
    <location>
        <begin position="54"/>
        <end position="164"/>
    </location>
</feature>
<proteinExistence type="predicted"/>
<keyword evidence="1" id="KW-0472">Membrane</keyword>
<sequence>MRAHISYFKLKFGYPYPAALFPALGFFLLALSPLSASAAGVALYLFPPTGVYTVDDTFSVEIRTDTVGTPINAAEGSLSFNPEEVRIVGFSTAGSIFHLWTTNPSEGKTPGTVEFAGGDQKSYTGNSGLIFTMRFKALRSAESSITFPTGAVLAADGTGTNILSVMRSGIYTVNPVSLAPKPENYPALQGAPEPPVISSPTHPDSEYWFAEKNPRFTWPVPEGVNGIRYLFDQKERTVPTVSSENIISEKSFRDVADGIWYFHLQLKNDLGWSSPAHYRIQVDAHRPDHFSISEVARDDPTEPNVKFIFDAKDSGSGISRFEVQIDDVGYGAWRDDGTHIFAAPNLSPGIHKLIVRAIDQAGLDLAETLGFEIKPLDTPKITDYPSELNAGDPLIIKGTTYPNSDVTLWLIPAEGDARSQTVKSDASGNFIVIAEERLKTSNTSSGFFSFQSQNLETRTYHMWAEVKDVRGARSLSTAKTPLVIRPPILLRIGSQAITFLDIFIPILGFLLFLIFAMWYVWRRFTAFRKRLRKDVGKVETSVHQAMQKLRTNIESHVNLLDGASANRPLTEEEKKIVGRMRKDLEDTEAFVEREIGVIEKEIQ</sequence>
<dbReference type="Gene3D" id="2.60.40.680">
    <property type="match status" value="1"/>
</dbReference>
<protein>
    <recommendedName>
        <fullName evidence="2">Cohesin domain-containing protein</fullName>
    </recommendedName>
</protein>
<evidence type="ECO:0000256" key="1">
    <source>
        <dbReference type="SAM" id="Phobius"/>
    </source>
</evidence>
<gene>
    <name evidence="3" type="ORF">A2633_05840</name>
</gene>
<evidence type="ECO:0000313" key="4">
    <source>
        <dbReference type="Proteomes" id="UP000177152"/>
    </source>
</evidence>
<dbReference type="EMBL" id="MHQC01000055">
    <property type="protein sequence ID" value="OGZ93671.1"/>
    <property type="molecule type" value="Genomic_DNA"/>
</dbReference>
<dbReference type="GO" id="GO:0030246">
    <property type="term" value="F:carbohydrate binding"/>
    <property type="evidence" value="ECO:0007669"/>
    <property type="project" value="InterPro"/>
</dbReference>
<keyword evidence="1" id="KW-0812">Transmembrane</keyword>
<evidence type="ECO:0000313" key="3">
    <source>
        <dbReference type="EMBL" id="OGZ93671.1"/>
    </source>
</evidence>
<comment type="caution">
    <text evidence="3">The sequence shown here is derived from an EMBL/GenBank/DDBJ whole genome shotgun (WGS) entry which is preliminary data.</text>
</comment>
<dbReference type="InterPro" id="IPR008965">
    <property type="entry name" value="CBM2/CBM3_carb-bd_dom_sf"/>
</dbReference>
<keyword evidence="1" id="KW-1133">Transmembrane helix</keyword>
<dbReference type="AlphaFoldDB" id="A0A1G2K501"/>
<organism evidence="3 4">
    <name type="scientific">Candidatus Sungbacteria bacterium RIFCSPHIGHO2_01_FULL_47_32</name>
    <dbReference type="NCBI Taxonomy" id="1802264"/>
    <lineage>
        <taxon>Bacteria</taxon>
        <taxon>Candidatus Sungiibacteriota</taxon>
    </lineage>
</organism>
<dbReference type="CDD" id="cd08547">
    <property type="entry name" value="Type_II_cohesin"/>
    <property type="match status" value="1"/>
</dbReference>
<dbReference type="Pfam" id="PF00963">
    <property type="entry name" value="Cohesin"/>
    <property type="match status" value="1"/>
</dbReference>
<dbReference type="Proteomes" id="UP000177152">
    <property type="component" value="Unassembled WGS sequence"/>
</dbReference>
<accession>A0A1G2K501</accession>
<dbReference type="InterPro" id="IPR002102">
    <property type="entry name" value="Cohesin_dom"/>
</dbReference>
<reference evidence="3 4" key="1">
    <citation type="journal article" date="2016" name="Nat. Commun.">
        <title>Thousands of microbial genomes shed light on interconnected biogeochemical processes in an aquifer system.</title>
        <authorList>
            <person name="Anantharaman K."/>
            <person name="Brown C.T."/>
            <person name="Hug L.A."/>
            <person name="Sharon I."/>
            <person name="Castelle C.J."/>
            <person name="Probst A.J."/>
            <person name="Thomas B.C."/>
            <person name="Singh A."/>
            <person name="Wilkins M.J."/>
            <person name="Karaoz U."/>
            <person name="Brodie E.L."/>
            <person name="Williams K.H."/>
            <person name="Hubbard S.S."/>
            <person name="Banfield J.F."/>
        </authorList>
    </citation>
    <scope>NUCLEOTIDE SEQUENCE [LARGE SCALE GENOMIC DNA]</scope>
</reference>
<evidence type="ECO:0000259" key="2">
    <source>
        <dbReference type="Pfam" id="PF00963"/>
    </source>
</evidence>